<dbReference type="Pfam" id="PF14310">
    <property type="entry name" value="Fn3-like"/>
    <property type="match status" value="1"/>
</dbReference>
<sequence>MHEWMDTTKTPDERAKALVAAMTLEQKAQQLGGSTPTLDIYDLDMTDPDADLNQIEILRHVDGIEELGIPYFAVTNGPVGVGMGDGQPSPPATAMPSSMGIAATFDPEIAYEYGDTMGREAHTLAQHVLEAPGVTMNRVPIGGRNFEYFSEDPYLTGAMGVEVTKGIQANEVIAMPKHFVFNDQEKERFRYDVRVDEAVAHEIYLLPFEMCVKDGHAASIMASYQRFNGTYVTDSFELLTGVLREQWGFEGYVQSDFWATRSTAGGLNAGMDHEMPDNKWYNAAALQRMLKERILEIETIDRALVRRYRVMFALGMFDKPRQVGKIDPEIGGRFARRAAGRVITLLKNDAVAGQPLLPLAPEGKILILGVDKYVNHIANCGGGSSQVVPLYEVPPVPGMEDVIAELGGSATVESFVVAADMSNLEEAKQAAAGADTVVVMAGLETTEGGDQSSLSLPLRQDEMLFAVLGVNPRTVLVLKDGDPVLTPWRRQVPAILEAFNQGQEDGHAVADVLFGKVNPSAKLPMTYPEREEHTIYHGHPERYPGVVEAGGYPVIRYTEGRQIGYRWYQAQGVKPAFPFGFGLSYTTFELDDVDVNAAGVRGGRDACGQVTVQFLLENTGEREGAEVVQVYAAIPGKDQPPKRLVGFKRVNLQPGESRRETITIDLAASNHPLGVWDPAEKSFVVPEGEPIGIMIGNSSEHTPFGAEIIL</sequence>
<dbReference type="InterPro" id="IPR017853">
    <property type="entry name" value="GH"/>
</dbReference>
<reference evidence="5" key="1">
    <citation type="submission" date="2016-10" db="EMBL/GenBank/DDBJ databases">
        <authorList>
            <person name="de Groot N.N."/>
        </authorList>
    </citation>
    <scope>NUCLEOTIDE SEQUENCE [LARGE SCALE GENOMIC DNA]</scope>
    <source>
        <strain evidence="5">DSM 20639</strain>
    </source>
</reference>
<proteinExistence type="inferred from homology"/>
<dbReference type="EMBL" id="JAWNFU010000002">
    <property type="protein sequence ID" value="MDY5153384.1"/>
    <property type="molecule type" value="Genomic_DNA"/>
</dbReference>
<dbReference type="Proteomes" id="UP001273799">
    <property type="component" value="Unassembled WGS sequence"/>
</dbReference>
<dbReference type="PRINTS" id="PR00133">
    <property type="entry name" value="GLHYDRLASE3"/>
</dbReference>
<dbReference type="InterPro" id="IPR036881">
    <property type="entry name" value="Glyco_hydro_3_C_sf"/>
</dbReference>
<dbReference type="SMART" id="SM01217">
    <property type="entry name" value="Fn3_like"/>
    <property type="match status" value="1"/>
</dbReference>
<dbReference type="Gene3D" id="3.40.50.1700">
    <property type="entry name" value="Glycoside hydrolase family 3 C-terminal domain"/>
    <property type="match status" value="1"/>
</dbReference>
<dbReference type="RefSeq" id="WP_074661228.1">
    <property type="nucleotide sequence ID" value="NZ_FNAU01000003.1"/>
</dbReference>
<protein>
    <submittedName>
        <fullName evidence="5">Beta-glucosidase</fullName>
    </submittedName>
    <submittedName>
        <fullName evidence="4">Glycoside hydrolase family 3 C-terminal domain-containing protein</fullName>
    </submittedName>
</protein>
<dbReference type="InterPro" id="IPR013783">
    <property type="entry name" value="Ig-like_fold"/>
</dbReference>
<dbReference type="SUPFAM" id="SSF52279">
    <property type="entry name" value="Beta-D-glucan exohydrolase, C-terminal domain"/>
    <property type="match status" value="1"/>
</dbReference>
<name>A0A1G7APX6_9ACTO</name>
<accession>A0A1G7APX6</accession>
<organism evidence="5 6">
    <name type="scientific">Actinobaculum suis</name>
    <dbReference type="NCBI Taxonomy" id="1657"/>
    <lineage>
        <taxon>Bacteria</taxon>
        <taxon>Bacillati</taxon>
        <taxon>Actinomycetota</taxon>
        <taxon>Actinomycetes</taxon>
        <taxon>Actinomycetales</taxon>
        <taxon>Actinomycetaceae</taxon>
        <taxon>Actinobaculum</taxon>
    </lineage>
</organism>
<dbReference type="Proteomes" id="UP000182744">
    <property type="component" value="Unassembled WGS sequence"/>
</dbReference>
<evidence type="ECO:0000313" key="5">
    <source>
        <dbReference type="EMBL" id="SDE16547.1"/>
    </source>
</evidence>
<dbReference type="InterPro" id="IPR026891">
    <property type="entry name" value="Fn3-like"/>
</dbReference>
<dbReference type="Pfam" id="PF00933">
    <property type="entry name" value="Glyco_hydro_3"/>
    <property type="match status" value="1"/>
</dbReference>
<evidence type="ECO:0000259" key="3">
    <source>
        <dbReference type="SMART" id="SM01217"/>
    </source>
</evidence>
<dbReference type="InterPro" id="IPR050288">
    <property type="entry name" value="Cellulose_deg_GH3"/>
</dbReference>
<reference evidence="4" key="3">
    <citation type="submission" date="2023-10" db="EMBL/GenBank/DDBJ databases">
        <title>Whole Genome based description of the genera Actinobaculum and Actinotignum reveals a complex phylogenetic relationship within the species included in the genus Actinotignum.</title>
        <authorList>
            <person name="Jensen C.S."/>
            <person name="Dargis R."/>
            <person name="Kemp M."/>
            <person name="Christensen J.J."/>
        </authorList>
    </citation>
    <scope>NUCLEOTIDE SEQUENCE</scope>
    <source>
        <strain evidence="4">Actinobaculum_suis_CCUG19206T</strain>
    </source>
</reference>
<reference evidence="6" key="2">
    <citation type="submission" date="2016-10" db="EMBL/GenBank/DDBJ databases">
        <authorList>
            <person name="Varghese N."/>
        </authorList>
    </citation>
    <scope>NUCLEOTIDE SEQUENCE [LARGE SCALE GENOMIC DNA]</scope>
    <source>
        <strain evidence="6">DSM 20639</strain>
    </source>
</reference>
<dbReference type="GO" id="GO:0008422">
    <property type="term" value="F:beta-glucosidase activity"/>
    <property type="evidence" value="ECO:0007669"/>
    <property type="project" value="TreeGrafter"/>
</dbReference>
<keyword evidence="2 4" id="KW-0378">Hydrolase</keyword>
<dbReference type="InterPro" id="IPR036962">
    <property type="entry name" value="Glyco_hydro_3_N_sf"/>
</dbReference>
<dbReference type="InterPro" id="IPR002772">
    <property type="entry name" value="Glyco_hydro_3_C"/>
</dbReference>
<keyword evidence="6" id="KW-1185">Reference proteome</keyword>
<gene>
    <name evidence="4" type="ORF">R6G71_04895</name>
    <name evidence="5" type="ORF">SAMN05421878_10318</name>
</gene>
<dbReference type="AlphaFoldDB" id="A0A1G7APX6"/>
<dbReference type="Pfam" id="PF01915">
    <property type="entry name" value="Glyco_hydro_3_C"/>
    <property type="match status" value="1"/>
</dbReference>
<dbReference type="EMBL" id="FNAU01000003">
    <property type="protein sequence ID" value="SDE16547.1"/>
    <property type="molecule type" value="Genomic_DNA"/>
</dbReference>
<feature type="domain" description="Fibronectin type III-like" evidence="3">
    <location>
        <begin position="626"/>
        <end position="699"/>
    </location>
</feature>
<dbReference type="PANTHER" id="PTHR42715">
    <property type="entry name" value="BETA-GLUCOSIDASE"/>
    <property type="match status" value="1"/>
</dbReference>
<evidence type="ECO:0000256" key="1">
    <source>
        <dbReference type="ARBA" id="ARBA00005336"/>
    </source>
</evidence>
<dbReference type="Gene3D" id="2.60.40.10">
    <property type="entry name" value="Immunoglobulins"/>
    <property type="match status" value="1"/>
</dbReference>
<dbReference type="SUPFAM" id="SSF51445">
    <property type="entry name" value="(Trans)glycosidases"/>
    <property type="match status" value="1"/>
</dbReference>
<evidence type="ECO:0000313" key="6">
    <source>
        <dbReference type="Proteomes" id="UP000182744"/>
    </source>
</evidence>
<evidence type="ECO:0000313" key="4">
    <source>
        <dbReference type="EMBL" id="MDY5153384.1"/>
    </source>
</evidence>
<comment type="similarity">
    <text evidence="1">Belongs to the glycosyl hydrolase 3 family.</text>
</comment>
<dbReference type="Gene3D" id="3.20.20.300">
    <property type="entry name" value="Glycoside hydrolase, family 3, N-terminal domain"/>
    <property type="match status" value="1"/>
</dbReference>
<evidence type="ECO:0000256" key="2">
    <source>
        <dbReference type="ARBA" id="ARBA00022801"/>
    </source>
</evidence>
<dbReference type="PANTHER" id="PTHR42715:SF10">
    <property type="entry name" value="BETA-GLUCOSIDASE"/>
    <property type="match status" value="1"/>
</dbReference>
<dbReference type="GO" id="GO:0009251">
    <property type="term" value="P:glucan catabolic process"/>
    <property type="evidence" value="ECO:0007669"/>
    <property type="project" value="TreeGrafter"/>
</dbReference>
<dbReference type="InterPro" id="IPR001764">
    <property type="entry name" value="Glyco_hydro_3_N"/>
</dbReference>